<name>A0A932QXY6_9BACT</name>
<evidence type="ECO:0000313" key="1">
    <source>
        <dbReference type="EMBL" id="MBI3630890.1"/>
    </source>
</evidence>
<dbReference type="EMBL" id="JACQCR010000021">
    <property type="protein sequence ID" value="MBI3630890.1"/>
    <property type="molecule type" value="Genomic_DNA"/>
</dbReference>
<proteinExistence type="predicted"/>
<dbReference type="AlphaFoldDB" id="A0A932QXY6"/>
<organism evidence="1 2">
    <name type="scientific">Candidatus Sungiibacteriota bacterium</name>
    <dbReference type="NCBI Taxonomy" id="2750080"/>
    <lineage>
        <taxon>Bacteria</taxon>
        <taxon>Candidatus Sungiibacteriota</taxon>
    </lineage>
</organism>
<sequence>MIDVLHDNNEKGAITKALCRVQARDSWVAEAEANARLIAAAPELLSVLRKIINSVPFGASHHRIQREAIDLMARLL</sequence>
<accession>A0A932QXY6</accession>
<evidence type="ECO:0000313" key="2">
    <source>
        <dbReference type="Proteomes" id="UP000753196"/>
    </source>
</evidence>
<reference evidence="1" key="1">
    <citation type="submission" date="2020-07" db="EMBL/GenBank/DDBJ databases">
        <title>Huge and variable diversity of episymbiotic CPR bacteria and DPANN archaea in groundwater ecosystems.</title>
        <authorList>
            <person name="He C.Y."/>
            <person name="Keren R."/>
            <person name="Whittaker M."/>
            <person name="Farag I.F."/>
            <person name="Doudna J."/>
            <person name="Cate J.H.D."/>
            <person name="Banfield J.F."/>
        </authorList>
    </citation>
    <scope>NUCLEOTIDE SEQUENCE</scope>
    <source>
        <strain evidence="1">NC_groundwater_973_Pr1_S-0.2um_54_13</strain>
    </source>
</reference>
<dbReference type="Proteomes" id="UP000753196">
    <property type="component" value="Unassembled WGS sequence"/>
</dbReference>
<gene>
    <name evidence="1" type="ORF">HY221_00955</name>
</gene>
<comment type="caution">
    <text evidence="1">The sequence shown here is derived from an EMBL/GenBank/DDBJ whole genome shotgun (WGS) entry which is preliminary data.</text>
</comment>
<protein>
    <submittedName>
        <fullName evidence="1">Uncharacterized protein</fullName>
    </submittedName>
</protein>